<dbReference type="Proteomes" id="UP000257076">
    <property type="component" value="Unassembled WGS sequence"/>
</dbReference>
<sequence>MSLFVHFPFIQKFLGKVKIIMNYILNLKEWIFIRYLMLLFAGFLFLAGCGTSDTEEPAEDNTAPSEGTEEDAEDNSVEDKEGTGSGEEAETDTEGTNSGEDTSDDESTDETEDTTGEDRAREDTDRDDEAENEESGTETDDSESDSEDGIEEDDSSESSSSIDNVDADSAESESRDINFEVSEETLTGQDGTEMTSMFELNSGIGEQLANASESDAAIEEVLMPKEDVATYYAETFMVINVFAGNSDLPADSDVAGLTAEIDEGDEFEVFSGMFDPATSSIVPYAYADADSLFVYENGMWNDYGGQAEAEEIYYGSYSNLHDAFMESSDVINISEDDENYYLHNIGSENILHDTFGSLFSVEFTNAELSEQQNAVVGIVDKETNELSHVAYVSTAPGLVEGEKLHIEVSSDLEDYGEYDDEGITVPEGIYE</sequence>
<feature type="compositionally biased region" description="Acidic residues" evidence="1">
    <location>
        <begin position="67"/>
        <end position="76"/>
    </location>
</feature>
<gene>
    <name evidence="2" type="ORF">DFR63_0856</name>
</gene>
<evidence type="ECO:0000256" key="1">
    <source>
        <dbReference type="SAM" id="MobiDB-lite"/>
    </source>
</evidence>
<evidence type="ECO:0000313" key="2">
    <source>
        <dbReference type="EMBL" id="REG25811.1"/>
    </source>
</evidence>
<proteinExistence type="predicted"/>
<feature type="compositionally biased region" description="Acidic residues" evidence="1">
    <location>
        <begin position="101"/>
        <end position="115"/>
    </location>
</feature>
<feature type="region of interest" description="Disordered" evidence="1">
    <location>
        <begin position="52"/>
        <end position="185"/>
    </location>
</feature>
<name>A0A3E0B1G5_9STAP</name>
<evidence type="ECO:0000313" key="3">
    <source>
        <dbReference type="Proteomes" id="UP000257076"/>
    </source>
</evidence>
<reference evidence="2 3" key="1">
    <citation type="submission" date="2018-08" db="EMBL/GenBank/DDBJ databases">
        <title>Genomic Encyclopedia of Type Strains, Phase IV (KMG-IV): sequencing the most valuable type-strain genomes for metagenomic binning, comparative biology and taxonomic classification.</title>
        <authorList>
            <person name="Goeker M."/>
        </authorList>
    </citation>
    <scope>NUCLEOTIDE SEQUENCE [LARGE SCALE GENOMIC DNA]</scope>
    <source>
        <strain evidence="2 3">DSM 17274</strain>
    </source>
</reference>
<dbReference type="EMBL" id="QUMW01000009">
    <property type="protein sequence ID" value="REG25811.1"/>
    <property type="molecule type" value="Genomic_DNA"/>
</dbReference>
<dbReference type="AlphaFoldDB" id="A0A3E0B1G5"/>
<comment type="caution">
    <text evidence="2">The sequence shown here is derived from an EMBL/GenBank/DDBJ whole genome shotgun (WGS) entry which is preliminary data.</text>
</comment>
<organism evidence="2 3">
    <name type="scientific">Jeotgalicoccus halotolerans</name>
    <dbReference type="NCBI Taxonomy" id="157227"/>
    <lineage>
        <taxon>Bacteria</taxon>
        <taxon>Bacillati</taxon>
        <taxon>Bacillota</taxon>
        <taxon>Bacilli</taxon>
        <taxon>Bacillales</taxon>
        <taxon>Staphylococcaceae</taxon>
        <taxon>Jeotgalicoccus</taxon>
    </lineage>
</organism>
<feature type="compositionally biased region" description="Acidic residues" evidence="1">
    <location>
        <begin position="125"/>
        <end position="156"/>
    </location>
</feature>
<protein>
    <submittedName>
        <fullName evidence="2">Uncharacterized protein</fullName>
    </submittedName>
</protein>
<accession>A0A3E0B1G5</accession>
<keyword evidence="3" id="KW-1185">Reference proteome</keyword>